<evidence type="ECO:0000256" key="1">
    <source>
        <dbReference type="SAM" id="Coils"/>
    </source>
</evidence>
<protein>
    <submittedName>
        <fullName evidence="3">Uncharacterized protein</fullName>
    </submittedName>
</protein>
<accession>A0A8H3J397</accession>
<organism evidence="3 4">
    <name type="scientific">Heterodermia speciosa</name>
    <dbReference type="NCBI Taxonomy" id="116794"/>
    <lineage>
        <taxon>Eukaryota</taxon>
        <taxon>Fungi</taxon>
        <taxon>Dikarya</taxon>
        <taxon>Ascomycota</taxon>
        <taxon>Pezizomycotina</taxon>
        <taxon>Lecanoromycetes</taxon>
        <taxon>OSLEUM clade</taxon>
        <taxon>Lecanoromycetidae</taxon>
        <taxon>Caliciales</taxon>
        <taxon>Physciaceae</taxon>
        <taxon>Heterodermia</taxon>
    </lineage>
</organism>
<reference evidence="3" key="1">
    <citation type="submission" date="2021-03" db="EMBL/GenBank/DDBJ databases">
        <authorList>
            <person name="Tagirdzhanova G."/>
        </authorList>
    </citation>
    <scope>NUCLEOTIDE SEQUENCE</scope>
</reference>
<keyword evidence="4" id="KW-1185">Reference proteome</keyword>
<feature type="coiled-coil region" evidence="1">
    <location>
        <begin position="196"/>
        <end position="230"/>
    </location>
</feature>
<feature type="region of interest" description="Disordered" evidence="2">
    <location>
        <begin position="496"/>
        <end position="527"/>
    </location>
</feature>
<proteinExistence type="predicted"/>
<gene>
    <name evidence="3" type="ORF">HETSPECPRED_001899</name>
</gene>
<keyword evidence="1" id="KW-0175">Coiled coil</keyword>
<dbReference type="OrthoDB" id="5402392at2759"/>
<dbReference type="Proteomes" id="UP000664521">
    <property type="component" value="Unassembled WGS sequence"/>
</dbReference>
<comment type="caution">
    <text evidence="3">The sequence shown here is derived from an EMBL/GenBank/DDBJ whole genome shotgun (WGS) entry which is preliminary data.</text>
</comment>
<evidence type="ECO:0000256" key="2">
    <source>
        <dbReference type="SAM" id="MobiDB-lite"/>
    </source>
</evidence>
<feature type="compositionally biased region" description="Polar residues" evidence="2">
    <location>
        <begin position="500"/>
        <end position="512"/>
    </location>
</feature>
<sequence>MSTSNDPILLRVMDALKPFIRDRKETIRIRRTLSTYLASMIGGSDESITSPLSISALNQGLFVQELPLELSGIRKEYLLALQANVEARKNYERTSQKLNLITKKKANLEQLPRELNYPQSASSLLELSQLQHRYERLKIIQGYLGLLRRKEPANEEFLSTSSIWPKPNTADEDWPALESSMEAEASEIDVLGQSLITQLEKDVLRANESVRQEKRLLEEFKVERQNLREREKPLQRPQSTRAPALARARDELVAWMEQMLGKVDTTEGEPRIDAQRGSQDNLLDIEKRKMDIQKTYQDYLEVRKSLVGLLSQRRNIPQATLQEMQKESKKPGYPESDHIKAMRRATDILPYVTEHLIPAADAQKALLHQDSHLLNGSNAQKVMMTNVLDRLADESHLLSDYPSLASQPRLKNNVTESKTLGLSPSPFDDSLETTMDSKIVGKARVWASAASAARTASHADLNRRLQRGEERATAAEETLEELQELIGVDDFEADDHNDQDLWNPSVRASNGVWTGLDGNIGSTSAAR</sequence>
<evidence type="ECO:0000313" key="4">
    <source>
        <dbReference type="Proteomes" id="UP000664521"/>
    </source>
</evidence>
<name>A0A8H3J397_9LECA</name>
<dbReference type="AlphaFoldDB" id="A0A8H3J397"/>
<evidence type="ECO:0000313" key="3">
    <source>
        <dbReference type="EMBL" id="CAF9939809.1"/>
    </source>
</evidence>
<feature type="coiled-coil region" evidence="1">
    <location>
        <begin position="458"/>
        <end position="485"/>
    </location>
</feature>
<dbReference type="EMBL" id="CAJPDS010000138">
    <property type="protein sequence ID" value="CAF9939809.1"/>
    <property type="molecule type" value="Genomic_DNA"/>
</dbReference>